<accession>E6YN65</accession>
<evidence type="ECO:0000313" key="1">
    <source>
        <dbReference type="EMBL" id="CBI78303.1"/>
    </source>
</evidence>
<gene>
    <name evidence="1" type="ORF">BARRO_120077</name>
</gene>
<sequence>MKIKTPKNYIQLLQRITALEEQLTTGIKDHSFSSEKAGRFPK</sequence>
<dbReference type="EMBL" id="FN645466">
    <property type="protein sequence ID" value="CBI78303.1"/>
    <property type="molecule type" value="Genomic_DNA"/>
</dbReference>
<name>E6YN65_9HYPH</name>
<dbReference type="AlphaFoldDB" id="E6YN65"/>
<reference evidence="1" key="1">
    <citation type="journal article" date="2011" name="PLoS Genet.">
        <title>Parallel evolution of a type IV secretion system in radiating lineages of the host-restricted bacterial pathogen Bartonella.</title>
        <authorList>
            <person name="Engel P."/>
            <person name="Salzburger W."/>
            <person name="Liesch M."/>
            <person name="Chang C.C."/>
            <person name="Maruyama S."/>
            <person name="Lanz C."/>
            <person name="Calteau A."/>
            <person name="Lajus A."/>
            <person name="Medigue C."/>
            <person name="Schuster S.C."/>
            <person name="Dehio C."/>
        </authorList>
    </citation>
    <scope>NUCLEOTIDE SEQUENCE</scope>
    <source>
        <strain evidence="1">ATCC BAA-1498</strain>
    </source>
</reference>
<proteinExistence type="predicted"/>
<protein>
    <submittedName>
        <fullName evidence="1">Uncharacterized protein</fullName>
    </submittedName>
</protein>
<organism evidence="1">
    <name type="scientific">Bartonella rochalimae ATCC BAA-1498</name>
    <dbReference type="NCBI Taxonomy" id="685782"/>
    <lineage>
        <taxon>Bacteria</taxon>
        <taxon>Pseudomonadati</taxon>
        <taxon>Pseudomonadota</taxon>
        <taxon>Alphaproteobacteria</taxon>
        <taxon>Hyphomicrobiales</taxon>
        <taxon>Bartonellaceae</taxon>
        <taxon>Bartonella</taxon>
    </lineage>
</organism>